<reference evidence="4 5" key="1">
    <citation type="journal article" date="2020" name="IScience">
        <title>Genome Sequencing of the Endangered Kingdonia uniflora (Circaeasteraceae, Ranunculales) Reveals Potential Mechanisms of Evolutionary Specialization.</title>
        <authorList>
            <person name="Sun Y."/>
            <person name="Deng T."/>
            <person name="Zhang A."/>
            <person name="Moore M.J."/>
            <person name="Landis J.B."/>
            <person name="Lin N."/>
            <person name="Zhang H."/>
            <person name="Zhang X."/>
            <person name="Huang J."/>
            <person name="Zhang X."/>
            <person name="Sun H."/>
            <person name="Wang H."/>
        </authorList>
    </citation>
    <scope>NUCLEOTIDE SEQUENCE [LARGE SCALE GENOMIC DNA]</scope>
    <source>
        <strain evidence="4">TB1705</strain>
        <tissue evidence="4">Leaf</tissue>
    </source>
</reference>
<dbReference type="OrthoDB" id="196308at2759"/>
<evidence type="ECO:0000313" key="4">
    <source>
        <dbReference type="EMBL" id="KAF6134655.1"/>
    </source>
</evidence>
<comment type="subcellular location">
    <subcellularLocation>
        <location evidence="1">Plastid</location>
        <location evidence="1">Chloroplast</location>
    </subcellularLocation>
</comment>
<evidence type="ECO:0000256" key="2">
    <source>
        <dbReference type="ARBA" id="ARBA00022528"/>
    </source>
</evidence>
<evidence type="ECO:0000256" key="3">
    <source>
        <dbReference type="ARBA" id="ARBA00022640"/>
    </source>
</evidence>
<gene>
    <name evidence="4" type="ORF">GIB67_002056</name>
</gene>
<keyword evidence="5" id="KW-1185">Reference proteome</keyword>
<evidence type="ECO:0000313" key="5">
    <source>
        <dbReference type="Proteomes" id="UP000541444"/>
    </source>
</evidence>
<keyword evidence="2" id="KW-0150">Chloroplast</keyword>
<comment type="caution">
    <text evidence="4">The sequence shown here is derived from an EMBL/GenBank/DDBJ whole genome shotgun (WGS) entry which is preliminary data.</text>
</comment>
<accession>A0A7J7KWA0</accession>
<dbReference type="Proteomes" id="UP000541444">
    <property type="component" value="Unassembled WGS sequence"/>
</dbReference>
<dbReference type="EMBL" id="JACGCM010002827">
    <property type="protein sequence ID" value="KAF6134655.1"/>
    <property type="molecule type" value="Genomic_DNA"/>
</dbReference>
<protein>
    <submittedName>
        <fullName evidence="4">Uncharacterized protein</fullName>
    </submittedName>
</protein>
<dbReference type="Gene3D" id="3.40.1350.100">
    <property type="match status" value="1"/>
</dbReference>
<dbReference type="GO" id="GO:0015031">
    <property type="term" value="P:protein transport"/>
    <property type="evidence" value="ECO:0007669"/>
    <property type="project" value="InterPro"/>
</dbReference>
<proteinExistence type="predicted"/>
<dbReference type="InterPro" id="IPR007378">
    <property type="entry name" value="Tic22-like"/>
</dbReference>
<dbReference type="Pfam" id="PF04278">
    <property type="entry name" value="Tic22"/>
    <property type="match status" value="1"/>
</dbReference>
<dbReference type="GO" id="GO:0009507">
    <property type="term" value="C:chloroplast"/>
    <property type="evidence" value="ECO:0007669"/>
    <property type="project" value="UniProtKB-SubCell"/>
</dbReference>
<evidence type="ECO:0000256" key="1">
    <source>
        <dbReference type="ARBA" id="ARBA00004229"/>
    </source>
</evidence>
<dbReference type="PANTHER" id="PTHR33926">
    <property type="entry name" value="PROTEIN TIC 22, CHLOROPLASTIC"/>
    <property type="match status" value="1"/>
</dbReference>
<dbReference type="PANTHER" id="PTHR33926:SF1">
    <property type="entry name" value="PROTEIN TIC 22-LIKE, CHLOROPLASTIC"/>
    <property type="match status" value="1"/>
</dbReference>
<sequence>MTEDIEDRLVGVPVYTLSNTAEEFVLVSNESRGKSLGLFCFKKEDAESLLEQKKEYGQNHQILQTVVCPPCLRDGRDSVKHEKLSILHLATGFFAKLHTMYSFYEDL</sequence>
<dbReference type="AlphaFoldDB" id="A0A7J7KWA0"/>
<keyword evidence="3" id="KW-0934">Plastid</keyword>
<organism evidence="4 5">
    <name type="scientific">Kingdonia uniflora</name>
    <dbReference type="NCBI Taxonomy" id="39325"/>
    <lineage>
        <taxon>Eukaryota</taxon>
        <taxon>Viridiplantae</taxon>
        <taxon>Streptophyta</taxon>
        <taxon>Embryophyta</taxon>
        <taxon>Tracheophyta</taxon>
        <taxon>Spermatophyta</taxon>
        <taxon>Magnoliopsida</taxon>
        <taxon>Ranunculales</taxon>
        <taxon>Circaeasteraceae</taxon>
        <taxon>Kingdonia</taxon>
    </lineage>
</organism>
<name>A0A7J7KWA0_9MAGN</name>